<reference evidence="8 9" key="1">
    <citation type="submission" date="2018-08" db="EMBL/GenBank/DDBJ databases">
        <title>Genomic Encyclopedia of Archaeal and Bacterial Type Strains, Phase II (KMG-II): from individual species to whole genera.</title>
        <authorList>
            <person name="Goeker M."/>
        </authorList>
    </citation>
    <scope>NUCLEOTIDE SEQUENCE [LARGE SCALE GENOMIC DNA]</scope>
    <source>
        <strain evidence="8 9">DSM 582</strain>
    </source>
</reference>
<dbReference type="GO" id="GO:0005524">
    <property type="term" value="F:ATP binding"/>
    <property type="evidence" value="ECO:0007669"/>
    <property type="project" value="UniProtKB-KW"/>
</dbReference>
<dbReference type="Proteomes" id="UP000256794">
    <property type="component" value="Unassembled WGS sequence"/>
</dbReference>
<keyword evidence="3" id="KW-0547">Nucleotide-binding</keyword>
<comment type="similarity">
    <text evidence="1">Belongs to the ABC transporter superfamily.</text>
</comment>
<evidence type="ECO:0000259" key="7">
    <source>
        <dbReference type="PROSITE" id="PS50893"/>
    </source>
</evidence>
<keyword evidence="9" id="KW-1185">Reference proteome</keyword>
<evidence type="ECO:0000256" key="2">
    <source>
        <dbReference type="ARBA" id="ARBA00022448"/>
    </source>
</evidence>
<dbReference type="SUPFAM" id="SSF52540">
    <property type="entry name" value="P-loop containing nucleoside triphosphate hydrolases"/>
    <property type="match status" value="1"/>
</dbReference>
<evidence type="ECO:0000256" key="1">
    <source>
        <dbReference type="ARBA" id="ARBA00005417"/>
    </source>
</evidence>
<evidence type="ECO:0000256" key="3">
    <source>
        <dbReference type="ARBA" id="ARBA00022741"/>
    </source>
</evidence>
<dbReference type="InterPro" id="IPR027417">
    <property type="entry name" value="P-loop_NTPase"/>
</dbReference>
<dbReference type="GO" id="GO:0016887">
    <property type="term" value="F:ATP hydrolysis activity"/>
    <property type="evidence" value="ECO:0007669"/>
    <property type="project" value="InterPro"/>
</dbReference>
<protein>
    <submittedName>
        <fullName evidence="8">Iron complex transport system ATP-binding protein</fullName>
    </submittedName>
</protein>
<dbReference type="PANTHER" id="PTHR42794:SF1">
    <property type="entry name" value="HEMIN IMPORT ATP-BINDING PROTEIN HMUV"/>
    <property type="match status" value="1"/>
</dbReference>
<dbReference type="InterPro" id="IPR003439">
    <property type="entry name" value="ABC_transporter-like_ATP-bd"/>
</dbReference>
<dbReference type="FunFam" id="3.40.50.300:FF:000134">
    <property type="entry name" value="Iron-enterobactin ABC transporter ATP-binding protein"/>
    <property type="match status" value="1"/>
</dbReference>
<dbReference type="RefSeq" id="WP_052096052.1">
    <property type="nucleotide sequence ID" value="NZ_CP035284.1"/>
</dbReference>
<organism evidence="8 9">
    <name type="scientific">Paracoccus versutus</name>
    <name type="common">Thiobacillus versutus</name>
    <dbReference type="NCBI Taxonomy" id="34007"/>
    <lineage>
        <taxon>Bacteria</taxon>
        <taxon>Pseudomonadati</taxon>
        <taxon>Pseudomonadota</taxon>
        <taxon>Alphaproteobacteria</taxon>
        <taxon>Rhodobacterales</taxon>
        <taxon>Paracoccaceae</taxon>
        <taxon>Paracoccus</taxon>
    </lineage>
</organism>
<dbReference type="Pfam" id="PF00005">
    <property type="entry name" value="ABC_tran"/>
    <property type="match status" value="1"/>
</dbReference>
<comment type="function">
    <text evidence="6">Part of the ABC transporter complex HmuTUV involved in hemin import. Responsible for energy coupling to the transport system.</text>
</comment>
<evidence type="ECO:0000313" key="8">
    <source>
        <dbReference type="EMBL" id="REG35258.1"/>
    </source>
</evidence>
<comment type="caution">
    <text evidence="8">The sequence shown here is derived from an EMBL/GenBank/DDBJ whole genome shotgun (WGS) entry which is preliminary data.</text>
</comment>
<feature type="domain" description="ABC transporter" evidence="7">
    <location>
        <begin position="3"/>
        <end position="239"/>
    </location>
</feature>
<keyword evidence="4 8" id="KW-0067">ATP-binding</keyword>
<keyword evidence="5" id="KW-1278">Translocase</keyword>
<gene>
    <name evidence="8" type="ORF">ATH84_103619</name>
</gene>
<keyword evidence="2" id="KW-0813">Transport</keyword>
<dbReference type="AlphaFoldDB" id="A0AAQ0KK02"/>
<proteinExistence type="inferred from homology"/>
<dbReference type="SMART" id="SM00382">
    <property type="entry name" value="AAA"/>
    <property type="match status" value="1"/>
</dbReference>
<name>A0AAQ0KK02_PARVE</name>
<dbReference type="PROSITE" id="PS50893">
    <property type="entry name" value="ABC_TRANSPORTER_2"/>
    <property type="match status" value="1"/>
</dbReference>
<accession>A0AAQ0KK02</accession>
<dbReference type="Gene3D" id="3.40.50.300">
    <property type="entry name" value="P-loop containing nucleotide triphosphate hydrolases"/>
    <property type="match status" value="1"/>
</dbReference>
<dbReference type="CDD" id="cd03214">
    <property type="entry name" value="ABC_Iron-Siderophores_B12_Hemin"/>
    <property type="match status" value="1"/>
</dbReference>
<evidence type="ECO:0000256" key="5">
    <source>
        <dbReference type="ARBA" id="ARBA00022967"/>
    </source>
</evidence>
<dbReference type="EMBL" id="QUMX01000036">
    <property type="protein sequence ID" value="REG35258.1"/>
    <property type="molecule type" value="Genomic_DNA"/>
</dbReference>
<evidence type="ECO:0000256" key="6">
    <source>
        <dbReference type="ARBA" id="ARBA00037066"/>
    </source>
</evidence>
<sequence length="267" mass="28002">MRLAVSGLSFAHGAGAQRLENIGFVLDPGEVLCVLGPNGAGKTTLLRCLIGALTPSGGSILLDGRPVASLSPRALARGMAYVPQATQPAFGHLVGEMVFMGRSPHLGRLDMPGRADRAIAMDCLDRVGLAHLAERPFAAISGGERQLCLLARALAQQARLLILDEPAASLDFGNQLRLLDLVAGLARDGLGILMVTHHPDHALHVGNRFIALRGGQMHGAGPVADLARPGYLSALYGRGIRIIRDADGTLACAPLFHSPQPESNHVP</sequence>
<dbReference type="PANTHER" id="PTHR42794">
    <property type="entry name" value="HEMIN IMPORT ATP-BINDING PROTEIN HMUV"/>
    <property type="match status" value="1"/>
</dbReference>
<evidence type="ECO:0000256" key="4">
    <source>
        <dbReference type="ARBA" id="ARBA00022840"/>
    </source>
</evidence>
<dbReference type="InterPro" id="IPR003593">
    <property type="entry name" value="AAA+_ATPase"/>
</dbReference>
<evidence type="ECO:0000313" key="9">
    <source>
        <dbReference type="Proteomes" id="UP000256794"/>
    </source>
</evidence>